<dbReference type="EMBL" id="QWLA01000052">
    <property type="protein sequence ID" value="RIH84749.1"/>
    <property type="molecule type" value="Genomic_DNA"/>
</dbReference>
<organism evidence="4 5">
    <name type="scientific">Calidithermus roseus</name>
    <dbReference type="NCBI Taxonomy" id="1644118"/>
    <lineage>
        <taxon>Bacteria</taxon>
        <taxon>Thermotogati</taxon>
        <taxon>Deinococcota</taxon>
        <taxon>Deinococci</taxon>
        <taxon>Thermales</taxon>
        <taxon>Thermaceae</taxon>
        <taxon>Calidithermus</taxon>
    </lineage>
</organism>
<comment type="caution">
    <text evidence="4">The sequence shown here is derived from an EMBL/GenBank/DDBJ whole genome shotgun (WGS) entry which is preliminary data.</text>
</comment>
<evidence type="ECO:0000256" key="1">
    <source>
        <dbReference type="ARBA" id="ARBA00006068"/>
    </source>
</evidence>
<dbReference type="Pfam" id="PF03816">
    <property type="entry name" value="LytR_cpsA_psr"/>
    <property type="match status" value="1"/>
</dbReference>
<proteinExistence type="inferred from homology"/>
<dbReference type="RefSeq" id="WP_119278765.1">
    <property type="nucleotide sequence ID" value="NZ_QWLA01000052.1"/>
</dbReference>
<evidence type="ECO:0000313" key="5">
    <source>
        <dbReference type="Proteomes" id="UP000265341"/>
    </source>
</evidence>
<dbReference type="NCBIfam" id="TIGR00350">
    <property type="entry name" value="lytR_cpsA_psr"/>
    <property type="match status" value="1"/>
</dbReference>
<comment type="similarity">
    <text evidence="1">Belongs to the LytR/CpsA/Psr (LCP) family.</text>
</comment>
<dbReference type="InterPro" id="IPR050922">
    <property type="entry name" value="LytR/CpsA/Psr_CW_biosynth"/>
</dbReference>
<protein>
    <submittedName>
        <fullName evidence="4">Putative transcriptional regulator YvhJ</fullName>
    </submittedName>
</protein>
<dbReference type="Proteomes" id="UP000265341">
    <property type="component" value="Unassembled WGS sequence"/>
</dbReference>
<dbReference type="PANTHER" id="PTHR33392:SF6">
    <property type="entry name" value="POLYISOPRENYL-TEICHOIC ACID--PEPTIDOGLYCAN TEICHOIC ACID TRANSFERASE TAGU"/>
    <property type="match status" value="1"/>
</dbReference>
<dbReference type="PANTHER" id="PTHR33392">
    <property type="entry name" value="POLYISOPRENYL-TEICHOIC ACID--PEPTIDOGLYCAN TEICHOIC ACID TRANSFERASE TAGU"/>
    <property type="match status" value="1"/>
</dbReference>
<dbReference type="InterPro" id="IPR004474">
    <property type="entry name" value="LytR_CpsA_psr"/>
</dbReference>
<keyword evidence="2" id="KW-0732">Signal</keyword>
<dbReference type="AlphaFoldDB" id="A0A399ENX5"/>
<accession>A0A399ENX5</accession>
<feature type="chain" id="PRO_5017486887" evidence="2">
    <location>
        <begin position="26"/>
        <end position="384"/>
    </location>
</feature>
<evidence type="ECO:0000313" key="4">
    <source>
        <dbReference type="EMBL" id="RIH84749.1"/>
    </source>
</evidence>
<feature type="domain" description="Cell envelope-related transcriptional attenuator" evidence="3">
    <location>
        <begin position="71"/>
        <end position="213"/>
    </location>
</feature>
<gene>
    <name evidence="4" type="primary">yvhJ</name>
    <name evidence="4" type="ORF">Mrose_02497</name>
</gene>
<keyword evidence="5" id="KW-1185">Reference proteome</keyword>
<feature type="signal peptide" evidence="2">
    <location>
        <begin position="1"/>
        <end position="25"/>
    </location>
</feature>
<evidence type="ECO:0000256" key="2">
    <source>
        <dbReference type="SAM" id="SignalP"/>
    </source>
</evidence>
<reference evidence="4 5" key="1">
    <citation type="submission" date="2018-08" db="EMBL/GenBank/DDBJ databases">
        <title>Meiothermus roseus NBRC 110900 genome sequencing project.</title>
        <authorList>
            <person name="Da Costa M.S."/>
            <person name="Albuquerque L."/>
            <person name="Raposo P."/>
            <person name="Froufe H.J.C."/>
            <person name="Barroso C.S."/>
            <person name="Egas C."/>
        </authorList>
    </citation>
    <scope>NUCLEOTIDE SEQUENCE [LARGE SCALE GENOMIC DNA]</scope>
    <source>
        <strain evidence="4 5">NBRC 110900</strain>
    </source>
</reference>
<evidence type="ECO:0000259" key="3">
    <source>
        <dbReference type="Pfam" id="PF03816"/>
    </source>
</evidence>
<dbReference type="Gene3D" id="3.40.630.190">
    <property type="entry name" value="LCP protein"/>
    <property type="match status" value="1"/>
</dbReference>
<dbReference type="OrthoDB" id="27330at2"/>
<sequence length="384" mass="42128">MRRPRASLILLSLGFLGLAAAIHFAPTPGDMRQGGGGSGFRMGGELEMNLVIAARDIEYCGYHTPCGAGERTDTIFYAAVRGSEVSLLAIPRDLYTPLTGGKINGAYARGKAQGLVDAVEEALGLPVDHYVILTLDVVKVLVDAVDGVDVVLSEPMKYTDRAAGLYIDFPAGPNHLNGADAVKYMRFRYGYGSDYSRLDRIKDLLSQVAEKIKQPKYWGRLPGLANQVWSRLETDLSLQDALAWLPYLRGVSLRSATLPTYEDGFFLRFDEEERNRFLNDFLSLNLDLLTGIAPEGKVAVLVSTAAGSENTRKNDRDPLEGFRRLGLPLPDVAENTLNFGPGVYIRTGSTSVEVARYYAELLHLPLFTRYNLSPSGYDALIVLP</sequence>
<name>A0A399ENX5_9DEIN</name>